<evidence type="ECO:0000313" key="2">
    <source>
        <dbReference type="EMBL" id="KAK7828719.1"/>
    </source>
</evidence>
<keyword evidence="1" id="KW-0472">Membrane</keyword>
<dbReference type="AlphaFoldDB" id="A0AAW0JRC4"/>
<keyword evidence="1" id="KW-0812">Transmembrane</keyword>
<dbReference type="Proteomes" id="UP000237347">
    <property type="component" value="Unassembled WGS sequence"/>
</dbReference>
<protein>
    <submittedName>
        <fullName evidence="2">Uncharacterized protein</fullName>
    </submittedName>
</protein>
<keyword evidence="3" id="KW-1185">Reference proteome</keyword>
<comment type="caution">
    <text evidence="2">The sequence shown here is derived from an EMBL/GenBank/DDBJ whole genome shotgun (WGS) entry which is preliminary data.</text>
</comment>
<evidence type="ECO:0000313" key="3">
    <source>
        <dbReference type="Proteomes" id="UP000237347"/>
    </source>
</evidence>
<sequence>MDREQEDLQFLGFFGVFKESFKIIFSWRRIFSQITLALILPLSFIFLAHIQISQLLFFKILNDQDTLDFDEQVVHQVTTSSPILSLLNGQNFGSSNLSTLLSFLSFPFFQPRRLFTPSHACTQARKSRSRKS</sequence>
<dbReference type="EMBL" id="PKMF04000497">
    <property type="protein sequence ID" value="KAK7828719.1"/>
    <property type="molecule type" value="Genomic_DNA"/>
</dbReference>
<organism evidence="2 3">
    <name type="scientific">Quercus suber</name>
    <name type="common">Cork oak</name>
    <dbReference type="NCBI Taxonomy" id="58331"/>
    <lineage>
        <taxon>Eukaryota</taxon>
        <taxon>Viridiplantae</taxon>
        <taxon>Streptophyta</taxon>
        <taxon>Embryophyta</taxon>
        <taxon>Tracheophyta</taxon>
        <taxon>Spermatophyta</taxon>
        <taxon>Magnoliopsida</taxon>
        <taxon>eudicotyledons</taxon>
        <taxon>Gunneridae</taxon>
        <taxon>Pentapetalae</taxon>
        <taxon>rosids</taxon>
        <taxon>fabids</taxon>
        <taxon>Fagales</taxon>
        <taxon>Fagaceae</taxon>
        <taxon>Quercus</taxon>
    </lineage>
</organism>
<proteinExistence type="predicted"/>
<gene>
    <name evidence="2" type="ORF">CFP56_029993</name>
</gene>
<feature type="transmembrane region" description="Helical" evidence="1">
    <location>
        <begin position="30"/>
        <end position="50"/>
    </location>
</feature>
<keyword evidence="1" id="KW-1133">Transmembrane helix</keyword>
<accession>A0AAW0JRC4</accession>
<evidence type="ECO:0000256" key="1">
    <source>
        <dbReference type="SAM" id="Phobius"/>
    </source>
</evidence>
<name>A0AAW0JRC4_QUESU</name>
<reference evidence="2 3" key="1">
    <citation type="journal article" date="2018" name="Sci. Data">
        <title>The draft genome sequence of cork oak.</title>
        <authorList>
            <person name="Ramos A.M."/>
            <person name="Usie A."/>
            <person name="Barbosa P."/>
            <person name="Barros P.M."/>
            <person name="Capote T."/>
            <person name="Chaves I."/>
            <person name="Simoes F."/>
            <person name="Abreu I."/>
            <person name="Carrasquinho I."/>
            <person name="Faro C."/>
            <person name="Guimaraes J.B."/>
            <person name="Mendonca D."/>
            <person name="Nobrega F."/>
            <person name="Rodrigues L."/>
            <person name="Saibo N.J.M."/>
            <person name="Varela M.C."/>
            <person name="Egas C."/>
            <person name="Matos J."/>
            <person name="Miguel C.M."/>
            <person name="Oliveira M.M."/>
            <person name="Ricardo C.P."/>
            <person name="Goncalves S."/>
        </authorList>
    </citation>
    <scope>NUCLEOTIDE SEQUENCE [LARGE SCALE GENOMIC DNA]</scope>
    <source>
        <strain evidence="3">cv. HL8</strain>
    </source>
</reference>